<dbReference type="Pfam" id="PF01425">
    <property type="entry name" value="Amidase"/>
    <property type="match status" value="1"/>
</dbReference>
<feature type="compositionally biased region" description="Low complexity" evidence="1">
    <location>
        <begin position="870"/>
        <end position="883"/>
    </location>
</feature>
<evidence type="ECO:0000313" key="6">
    <source>
        <dbReference type="Proteomes" id="UP001491310"/>
    </source>
</evidence>
<feature type="region of interest" description="Disordered" evidence="1">
    <location>
        <begin position="857"/>
        <end position="886"/>
    </location>
</feature>
<keyword evidence="3" id="KW-0732">Signal</keyword>
<proteinExistence type="predicted"/>
<feature type="chain" id="PRO_5046655763" description="Amidase domain-containing protein" evidence="3">
    <location>
        <begin position="20"/>
        <end position="946"/>
    </location>
</feature>
<sequence length="946" mass="102343">MAGVALVVFLVVLISPVSSVGNLFKGGSSLDARAIAELTASEAVNLLCSRKISAVQYAEALLTRAEKYSCVNGFAFMDVEKVIQDAKAVDDAFAAGQDVKPLCGLAFAVKDNIDVLGYPTAAGTPALEGKMPCNSSTLVTRLLDAHGVVLGKTRMHELAEGVTSINVYGGPVLNPYNNTMHVGGSSGGTTAVVAMRMAAAGFCSDTGGSCRIPASVTGVVGFRPTTGCWPAADGIVPMTVTRDTVGVNARSIADVKLFNNIYSDCDKSYKEVKLEGLRIGYPKNFWDDLGEETRGAFDAALEALKAAGIKLVEMDMSLLVDAGHKLLPDPLFYTYEMPRELSRYLFVHGYNVSLVDLVDKIASPMVKESMIARTYKKLDSYPTPADYALALDIYVPQLKALWQSYHDIYTVDTLLVPTTPITARPIDDVEPYVTINGRKEDNLDIYGRTHMIDCPLGVPGLSIPIGLAADSMPIGIMLYGRPGGDADVLSIGEALEPLFAATPPPAEEQECSGCTPSVKILYFDQKPAQAIVKSILPLNISNPAGGNLPVSRAALDKAIAALRTYTQQIGKAQPHHQSFSAQYRAHTPRKYFVTSQQQSAGQLSLLRAASAVGSLQQSVKGAGAAAYKLLPGSAKQLVQSASQPGAMQRVLSLQLEAFWQRHGRKVIGAGAVFALYMLWRTIFNVTSVFVNLSETMAEFGFLALAAAIVAFVFLYFRHLYTIRPDAVYRKALVQLNTNPGILEVMGAPVAGSDLRAYVMTGGGLRMKHLKPRLRSRRLQMIFPLTGTERRGLVSLEAKKIKGRYVFKLLAVDVPSAAGPEQRIYLEGDQRIYNRGSVMRELRDPFLNALSMRETYEAEDEVDEAAEEAAEAQAQRSRAAQRASGELPSDDQGMYFYERTYWAVRRWFAWARDRSAAMQGSAVKELPAQGTAIAKGSEMEKPAAGTS</sequence>
<dbReference type="InterPro" id="IPR023631">
    <property type="entry name" value="Amidase_dom"/>
</dbReference>
<dbReference type="InterPro" id="IPR036928">
    <property type="entry name" value="AS_sf"/>
</dbReference>
<feature type="compositionally biased region" description="Acidic residues" evidence="1">
    <location>
        <begin position="857"/>
        <end position="869"/>
    </location>
</feature>
<keyword evidence="2" id="KW-0812">Transmembrane</keyword>
<keyword evidence="2" id="KW-1133">Transmembrane helix</keyword>
<evidence type="ECO:0000259" key="4">
    <source>
        <dbReference type="Pfam" id="PF01425"/>
    </source>
</evidence>
<organism evidence="5 6">
    <name type="scientific">Coccomyxa subellipsoidea</name>
    <dbReference type="NCBI Taxonomy" id="248742"/>
    <lineage>
        <taxon>Eukaryota</taxon>
        <taxon>Viridiplantae</taxon>
        <taxon>Chlorophyta</taxon>
        <taxon>core chlorophytes</taxon>
        <taxon>Trebouxiophyceae</taxon>
        <taxon>Trebouxiophyceae incertae sedis</taxon>
        <taxon>Coccomyxaceae</taxon>
        <taxon>Coccomyxa</taxon>
    </lineage>
</organism>
<gene>
    <name evidence="5" type="ORF">WJX75_007968</name>
</gene>
<dbReference type="PANTHER" id="PTHR36354">
    <property type="entry name" value="IMPORT INNER MEMBRANE TRANSLOCASE SUBUNIT"/>
    <property type="match status" value="1"/>
</dbReference>
<feature type="domain" description="Amidase" evidence="4">
    <location>
        <begin position="59"/>
        <end position="489"/>
    </location>
</feature>
<feature type="transmembrane region" description="Helical" evidence="2">
    <location>
        <begin position="666"/>
        <end position="692"/>
    </location>
</feature>
<reference evidence="5 6" key="1">
    <citation type="journal article" date="2024" name="Nat. Commun.">
        <title>Phylogenomics reveals the evolutionary origins of lichenization in chlorophyte algae.</title>
        <authorList>
            <person name="Puginier C."/>
            <person name="Libourel C."/>
            <person name="Otte J."/>
            <person name="Skaloud P."/>
            <person name="Haon M."/>
            <person name="Grisel S."/>
            <person name="Petersen M."/>
            <person name="Berrin J.G."/>
            <person name="Delaux P.M."/>
            <person name="Dal Grande F."/>
            <person name="Keller J."/>
        </authorList>
    </citation>
    <scope>NUCLEOTIDE SEQUENCE [LARGE SCALE GENOMIC DNA]</scope>
    <source>
        <strain evidence="5 6">SAG 216-7</strain>
    </source>
</reference>
<dbReference type="Gene3D" id="3.90.1300.10">
    <property type="entry name" value="Amidase signature (AS) domain"/>
    <property type="match status" value="1"/>
</dbReference>
<name>A0ABR2YLP8_9CHLO</name>
<dbReference type="PANTHER" id="PTHR36354:SF2">
    <property type="entry name" value="IMPORT INNER MEMBRANE TRANSLOCASE SUBUNIT"/>
    <property type="match status" value="1"/>
</dbReference>
<evidence type="ECO:0000256" key="1">
    <source>
        <dbReference type="SAM" id="MobiDB-lite"/>
    </source>
</evidence>
<keyword evidence="2" id="KW-0472">Membrane</keyword>
<protein>
    <recommendedName>
        <fullName evidence="4">Amidase domain-containing protein</fullName>
    </recommendedName>
</protein>
<feature type="signal peptide" evidence="3">
    <location>
        <begin position="1"/>
        <end position="19"/>
    </location>
</feature>
<evidence type="ECO:0000256" key="3">
    <source>
        <dbReference type="SAM" id="SignalP"/>
    </source>
</evidence>
<feature type="transmembrane region" description="Helical" evidence="2">
    <location>
        <begin position="699"/>
        <end position="716"/>
    </location>
</feature>
<evidence type="ECO:0000313" key="5">
    <source>
        <dbReference type="EMBL" id="KAK9907674.1"/>
    </source>
</evidence>
<evidence type="ECO:0000256" key="2">
    <source>
        <dbReference type="SAM" id="Phobius"/>
    </source>
</evidence>
<accession>A0ABR2YLP8</accession>
<keyword evidence="6" id="KW-1185">Reference proteome</keyword>
<dbReference type="SUPFAM" id="SSF75304">
    <property type="entry name" value="Amidase signature (AS) enzymes"/>
    <property type="match status" value="1"/>
</dbReference>
<dbReference type="EMBL" id="JALJOT010000009">
    <property type="protein sequence ID" value="KAK9907674.1"/>
    <property type="molecule type" value="Genomic_DNA"/>
</dbReference>
<comment type="caution">
    <text evidence="5">The sequence shown here is derived from an EMBL/GenBank/DDBJ whole genome shotgun (WGS) entry which is preliminary data.</text>
</comment>
<dbReference type="Proteomes" id="UP001491310">
    <property type="component" value="Unassembled WGS sequence"/>
</dbReference>